<dbReference type="Gene3D" id="2.40.50.930">
    <property type="match status" value="1"/>
</dbReference>
<name>A0A336MRV4_CULSO</name>
<evidence type="ECO:0000313" key="24">
    <source>
        <dbReference type="EMBL" id="SSX31007.1"/>
    </source>
</evidence>
<dbReference type="FunFam" id="3.30.1120.120:FF:000001">
    <property type="entry name" value="serine/threonine-protein kinase PLK4 isoform X2"/>
    <property type="match status" value="1"/>
</dbReference>
<keyword evidence="11" id="KW-0206">Cytoskeleton</keyword>
<dbReference type="GO" id="GO:0005524">
    <property type="term" value="F:ATP binding"/>
    <property type="evidence" value="ECO:0007669"/>
    <property type="project" value="UniProtKB-UniRule"/>
</dbReference>
<dbReference type="Pfam" id="PF18409">
    <property type="entry name" value="Plk4_PB2"/>
    <property type="match status" value="1"/>
</dbReference>
<dbReference type="FunFam" id="1.10.510.10:FF:000576">
    <property type="entry name" value="Serine/threonine-protein kinase PLK4"/>
    <property type="match status" value="1"/>
</dbReference>
<keyword evidence="9 18" id="KW-0067">ATP-binding</keyword>
<evidence type="ECO:0000256" key="5">
    <source>
        <dbReference type="ARBA" id="ARBA00022527"/>
    </source>
</evidence>
<dbReference type="OMA" id="NIVERCH"/>
<dbReference type="InterPro" id="IPR011009">
    <property type="entry name" value="Kinase-like_dom_sf"/>
</dbReference>
<dbReference type="PANTHER" id="PTHR24345:SF91">
    <property type="entry name" value="SERINE_THREONINE-PROTEIN KINASE PLK4"/>
    <property type="match status" value="1"/>
</dbReference>
<evidence type="ECO:0000256" key="3">
    <source>
        <dbReference type="ARBA" id="ARBA00020245"/>
    </source>
</evidence>
<keyword evidence="8" id="KW-0418">Kinase</keyword>
<comment type="catalytic activity">
    <reaction evidence="15">
        <text>L-threonyl-[protein] + ATP = O-phospho-L-threonyl-[protein] + ADP + H(+)</text>
        <dbReference type="Rhea" id="RHEA:46608"/>
        <dbReference type="Rhea" id="RHEA-COMP:11060"/>
        <dbReference type="Rhea" id="RHEA-COMP:11605"/>
        <dbReference type="ChEBI" id="CHEBI:15378"/>
        <dbReference type="ChEBI" id="CHEBI:30013"/>
        <dbReference type="ChEBI" id="CHEBI:30616"/>
        <dbReference type="ChEBI" id="CHEBI:61977"/>
        <dbReference type="ChEBI" id="CHEBI:456216"/>
        <dbReference type="EC" id="2.7.11.21"/>
    </reaction>
</comment>
<comment type="catalytic activity">
    <reaction evidence="16">
        <text>L-seryl-[protein] + ATP = O-phospho-L-seryl-[protein] + ADP + H(+)</text>
        <dbReference type="Rhea" id="RHEA:17989"/>
        <dbReference type="Rhea" id="RHEA-COMP:9863"/>
        <dbReference type="Rhea" id="RHEA-COMP:11604"/>
        <dbReference type="ChEBI" id="CHEBI:15378"/>
        <dbReference type="ChEBI" id="CHEBI:29999"/>
        <dbReference type="ChEBI" id="CHEBI:30616"/>
        <dbReference type="ChEBI" id="CHEBI:83421"/>
        <dbReference type="ChEBI" id="CHEBI:456216"/>
        <dbReference type="EC" id="2.7.11.21"/>
    </reaction>
</comment>
<evidence type="ECO:0000259" key="22">
    <source>
        <dbReference type="PROSITE" id="PS51984"/>
    </source>
</evidence>
<dbReference type="InterPro" id="IPR000959">
    <property type="entry name" value="POLO_box_dom"/>
</dbReference>
<organism evidence="24">
    <name type="scientific">Culicoides sonorensis</name>
    <name type="common">Biting midge</name>
    <dbReference type="NCBI Taxonomy" id="179676"/>
    <lineage>
        <taxon>Eukaryota</taxon>
        <taxon>Metazoa</taxon>
        <taxon>Ecdysozoa</taxon>
        <taxon>Arthropoda</taxon>
        <taxon>Hexapoda</taxon>
        <taxon>Insecta</taxon>
        <taxon>Pterygota</taxon>
        <taxon>Neoptera</taxon>
        <taxon>Endopterygota</taxon>
        <taxon>Diptera</taxon>
        <taxon>Nematocera</taxon>
        <taxon>Chironomoidea</taxon>
        <taxon>Ceratopogonidae</taxon>
        <taxon>Ceratopogoninae</taxon>
        <taxon>Culicoides</taxon>
        <taxon>Monoculicoides</taxon>
    </lineage>
</organism>
<dbReference type="SUPFAM" id="SSF56112">
    <property type="entry name" value="Protein kinase-like (PK-like)"/>
    <property type="match status" value="1"/>
</dbReference>
<evidence type="ECO:0000256" key="11">
    <source>
        <dbReference type="ARBA" id="ARBA00023212"/>
    </source>
</evidence>
<dbReference type="SUPFAM" id="SSF82615">
    <property type="entry name" value="Polo-box domain"/>
    <property type="match status" value="1"/>
</dbReference>
<dbReference type="InterPro" id="IPR008266">
    <property type="entry name" value="Tyr_kinase_AS"/>
</dbReference>
<evidence type="ECO:0000259" key="21">
    <source>
        <dbReference type="PROSITE" id="PS50078"/>
    </source>
</evidence>
<evidence type="ECO:0000259" key="20">
    <source>
        <dbReference type="PROSITE" id="PS50011"/>
    </source>
</evidence>
<dbReference type="EMBL" id="UFQT01001558">
    <property type="protein sequence ID" value="SSX31007.1"/>
    <property type="molecule type" value="Genomic_DNA"/>
</dbReference>
<evidence type="ECO:0000256" key="13">
    <source>
        <dbReference type="ARBA" id="ARBA00030429"/>
    </source>
</evidence>
<dbReference type="PROSITE" id="PS51984">
    <property type="entry name" value="CPB1"/>
    <property type="match status" value="1"/>
</dbReference>
<evidence type="ECO:0000256" key="6">
    <source>
        <dbReference type="ARBA" id="ARBA00022679"/>
    </source>
</evidence>
<dbReference type="PROSITE" id="PS00109">
    <property type="entry name" value="PROTEIN_KINASE_TYR"/>
    <property type="match status" value="1"/>
</dbReference>
<dbReference type="GO" id="GO:0004674">
    <property type="term" value="F:protein serine/threonine kinase activity"/>
    <property type="evidence" value="ECO:0007669"/>
    <property type="project" value="UniProtKB-KW"/>
</dbReference>
<evidence type="ECO:0000256" key="15">
    <source>
        <dbReference type="ARBA" id="ARBA00047802"/>
    </source>
</evidence>
<feature type="compositionally biased region" description="Polar residues" evidence="19">
    <location>
        <begin position="434"/>
        <end position="446"/>
    </location>
</feature>
<dbReference type="InterPro" id="IPR033698">
    <property type="entry name" value="POLO_box_Plk4_2"/>
</dbReference>
<evidence type="ECO:0000256" key="18">
    <source>
        <dbReference type="PROSITE-ProRule" id="PRU10141"/>
    </source>
</evidence>
<evidence type="ECO:0000256" key="17">
    <source>
        <dbReference type="ARBA" id="ARBA00055484"/>
    </source>
</evidence>
<keyword evidence="10" id="KW-0832">Ubl conjugation</keyword>
<feature type="domain" description="Cryptic POLO box 2 (CPB2)" evidence="23">
    <location>
        <begin position="573"/>
        <end position="679"/>
    </location>
</feature>
<evidence type="ECO:0000256" key="19">
    <source>
        <dbReference type="SAM" id="MobiDB-lite"/>
    </source>
</evidence>
<dbReference type="VEuPathDB" id="VectorBase:CSON003160"/>
<dbReference type="InterPro" id="IPR033699">
    <property type="entry name" value="POLO_box_Plk4_1"/>
</dbReference>
<dbReference type="PROSITE" id="PS00107">
    <property type="entry name" value="PROTEIN_KINASE_ATP"/>
    <property type="match status" value="1"/>
</dbReference>
<dbReference type="PROSITE" id="PS51985">
    <property type="entry name" value="CPB2"/>
    <property type="match status" value="1"/>
</dbReference>
<evidence type="ECO:0000256" key="12">
    <source>
        <dbReference type="ARBA" id="ARBA00030332"/>
    </source>
</evidence>
<dbReference type="Gene3D" id="1.10.510.10">
    <property type="entry name" value="Transferase(Phosphotransferase) domain 1"/>
    <property type="match status" value="1"/>
</dbReference>
<evidence type="ECO:0000259" key="23">
    <source>
        <dbReference type="PROSITE" id="PS51985"/>
    </source>
</evidence>
<proteinExistence type="predicted"/>
<dbReference type="PROSITE" id="PS50078">
    <property type="entry name" value="POLO_BOX"/>
    <property type="match status" value="1"/>
</dbReference>
<dbReference type="Gene3D" id="3.30.1120.130">
    <property type="match status" value="1"/>
</dbReference>
<dbReference type="EC" id="2.7.11.21" evidence="2"/>
<dbReference type="FunFam" id="3.30.200.20:FF:000042">
    <property type="entry name" value="Aurora kinase A"/>
    <property type="match status" value="1"/>
</dbReference>
<evidence type="ECO:0000256" key="4">
    <source>
        <dbReference type="ARBA" id="ARBA00022490"/>
    </source>
</evidence>
<feature type="compositionally biased region" description="Low complexity" evidence="19">
    <location>
        <begin position="290"/>
        <end position="303"/>
    </location>
</feature>
<dbReference type="GO" id="GO:0005814">
    <property type="term" value="C:centriole"/>
    <property type="evidence" value="ECO:0007669"/>
    <property type="project" value="UniProtKB-SubCell"/>
</dbReference>
<dbReference type="InterPro" id="IPR000719">
    <property type="entry name" value="Prot_kinase_dom"/>
</dbReference>
<dbReference type="InterPro" id="IPR046437">
    <property type="entry name" value="Ser_Thr-PK_POLO_box_1_sf"/>
</dbReference>
<comment type="function">
    <text evidence="17">Serine/threonine-protein kinase that plays a central role in centriole duplication. Able to trigger procentriole formation on the surface of the mother centriole cylinder, leading to the recruitment of centriole biogenesis proteins. When overexpressed, it is able to induce centrosome amplification through the simultaneous generation of multiple procentrioles adjoining each parental centriole during S phase.</text>
</comment>
<dbReference type="InterPro" id="IPR047108">
    <property type="entry name" value="Plk4-like_POLO_box_2_sf"/>
</dbReference>
<dbReference type="GO" id="GO:0005634">
    <property type="term" value="C:nucleus"/>
    <property type="evidence" value="ECO:0007669"/>
    <property type="project" value="TreeGrafter"/>
</dbReference>
<evidence type="ECO:0000256" key="7">
    <source>
        <dbReference type="ARBA" id="ARBA00022741"/>
    </source>
</evidence>
<evidence type="ECO:0000256" key="9">
    <source>
        <dbReference type="ARBA" id="ARBA00022840"/>
    </source>
</evidence>
<keyword evidence="5" id="KW-0723">Serine/threonine-protein kinase</keyword>
<dbReference type="CDD" id="cd13114">
    <property type="entry name" value="POLO_box_Plk4_1"/>
    <property type="match status" value="1"/>
</dbReference>
<dbReference type="Pfam" id="PF00069">
    <property type="entry name" value="Pkinase"/>
    <property type="match status" value="1"/>
</dbReference>
<feature type="binding site" evidence="18">
    <location>
        <position position="41"/>
    </location>
    <ligand>
        <name>ATP</name>
        <dbReference type="ChEBI" id="CHEBI:30616"/>
    </ligand>
</feature>
<dbReference type="InterPro" id="IPR017441">
    <property type="entry name" value="Protein_kinase_ATP_BS"/>
</dbReference>
<protein>
    <recommendedName>
        <fullName evidence="3">Serine/threonine-protein kinase PLK4</fullName>
        <ecNumber evidence="2">2.7.11.21</ecNumber>
    </recommendedName>
    <alternativeName>
        <fullName evidence="12">Polo-like kinase 4</fullName>
    </alternativeName>
    <alternativeName>
        <fullName evidence="13 14">Serine/threonine-protein kinase SAK</fullName>
    </alternativeName>
</protein>
<evidence type="ECO:0000256" key="2">
    <source>
        <dbReference type="ARBA" id="ARBA00012424"/>
    </source>
</evidence>
<dbReference type="AlphaFoldDB" id="A0A336MRV4"/>
<feature type="region of interest" description="Disordered" evidence="19">
    <location>
        <begin position="434"/>
        <end position="469"/>
    </location>
</feature>
<feature type="domain" description="POLO box" evidence="21">
    <location>
        <begin position="726"/>
        <end position="805"/>
    </location>
</feature>
<reference evidence="24" key="1">
    <citation type="submission" date="2018-07" db="EMBL/GenBank/DDBJ databases">
        <authorList>
            <person name="Quirk P.G."/>
            <person name="Krulwich T.A."/>
        </authorList>
    </citation>
    <scope>NUCLEOTIDE SEQUENCE</scope>
</reference>
<evidence type="ECO:0000256" key="1">
    <source>
        <dbReference type="ARBA" id="ARBA00004114"/>
    </source>
</evidence>
<evidence type="ECO:0000256" key="14">
    <source>
        <dbReference type="ARBA" id="ARBA00030924"/>
    </source>
</evidence>
<feature type="region of interest" description="Disordered" evidence="19">
    <location>
        <begin position="290"/>
        <end position="315"/>
    </location>
</feature>
<keyword evidence="6" id="KW-0808">Transferase</keyword>
<keyword evidence="7 18" id="KW-0547">Nucleotide-binding</keyword>
<sequence length="829" mass="93695">MDFGESIEKYDVDWKRPLGKGGFATVYKARCKNTTQLVAIKMIDKEKMHKSGMANRVRQEVTIHSQLKHPSILELYTFFEDVNFVYLVLELAQKGELHRFLRDHKQTMNEFEASTILKQVVDGLLYLHSHRIVHRDISLSNLLLTEDMKVKIADFGLATLDNPGEKHMTLCGTPNYISPEVASRSSHGLAVDVWGLGCLLYTLLVGKPPFDTDAIKSTLARVVNVDFTIPSFVSYEARDLIERFLRKNPLERIKLEEVVMHPFILKAQKHAYSKYNNTLASSDSGILTMSSNTSQNQSKQTFNKSTIPRSRSEDHYNPMPVMHENSAFNGPCSNYSSYHETNNGQKSDHMLNSLNNHVLLQKFNSLDIDHGKENINLVTAGIPKTNSLNSGSLYDSNVNNFDDKNPFAPRPPLLENQKLNRKPRMDSYNSPGLTTPLVTSTPNQIPSQPPTEVINQKNPTPPLNTERLNPTRHQTKSVILSILESGEVVIEFIKNKARYKEDRVVEVLRISKDGQKIIFYMPNNGQGIAIQDDPPTIPRTGPDAIYNYDNLPSKYWKKYSYGAKFVAMVRAKTLKITYHSPKCKFQMMESLEDFDSFFYNGTRISKSAMEGVKLYESGGKVLYNSVEDICSSQYQDSWEHFNECMDHCLSMESVLSRMETTGTCFPIIVGKRPTISTLMSKNFGTTPKPSMLTPMSSLENFSTPLNSLPRTSSLQIPAAYSHKNVIIRTVNIPGIGKASQYTQGVVEVDYEDGSKLSVIPPEQGDGVTYSKYGCMPKHYSKNDQLPDDIRGKLQKFQSIILKHLMDSPIIDCGQKTAPIHRSSSMRYLR</sequence>
<evidence type="ECO:0000256" key="16">
    <source>
        <dbReference type="ARBA" id="ARBA00048347"/>
    </source>
</evidence>
<gene>
    <name evidence="24" type="primary">CSON003160</name>
</gene>
<evidence type="ECO:0000256" key="8">
    <source>
        <dbReference type="ARBA" id="ARBA00022777"/>
    </source>
</evidence>
<accession>A0A336MRV4</accession>
<dbReference type="Pfam" id="PF18190">
    <property type="entry name" value="Plk4_PB1"/>
    <property type="match status" value="1"/>
</dbReference>
<dbReference type="PROSITE" id="PS50011">
    <property type="entry name" value="PROTEIN_KINASE_DOM"/>
    <property type="match status" value="1"/>
</dbReference>
<feature type="domain" description="Protein kinase" evidence="20">
    <location>
        <begin position="12"/>
        <end position="264"/>
    </location>
</feature>
<feature type="domain" description="Cryptic POLO box 1 (CPB1)" evidence="22">
    <location>
        <begin position="455"/>
        <end position="572"/>
    </location>
</feature>
<dbReference type="PANTHER" id="PTHR24345">
    <property type="entry name" value="SERINE/THREONINE-PROTEIN KINASE PLK"/>
    <property type="match status" value="1"/>
</dbReference>
<keyword evidence="4" id="KW-0963">Cytoplasm</keyword>
<evidence type="ECO:0000256" key="10">
    <source>
        <dbReference type="ARBA" id="ARBA00022843"/>
    </source>
</evidence>
<comment type="subcellular location">
    <subcellularLocation>
        <location evidence="1">Cytoplasm</location>
        <location evidence="1">Cytoskeleton</location>
        <location evidence="1">Microtubule organizing center</location>
        <location evidence="1">Centrosome</location>
        <location evidence="1">Centriole</location>
    </subcellularLocation>
</comment>
<dbReference type="Gene3D" id="3.30.1120.120">
    <property type="match status" value="1"/>
</dbReference>